<dbReference type="RefSeq" id="WP_163086553.1">
    <property type="nucleotide sequence ID" value="NZ_JAAAWN010000018.1"/>
</dbReference>
<proteinExistence type="inferred from homology"/>
<dbReference type="InterPro" id="IPR015943">
    <property type="entry name" value="WD40/YVTN_repeat-like_dom_sf"/>
</dbReference>
<keyword evidence="4" id="KW-0479">Metal-binding</keyword>
<organism evidence="9 10">
    <name type="scientific">Alteromonas profundi</name>
    <dbReference type="NCBI Taxonomy" id="2696062"/>
    <lineage>
        <taxon>Bacteria</taxon>
        <taxon>Pseudomonadati</taxon>
        <taxon>Pseudomonadota</taxon>
        <taxon>Gammaproteobacteria</taxon>
        <taxon>Alteromonadales</taxon>
        <taxon>Alteromonadaceae</taxon>
        <taxon>Alteromonas/Salinimonas group</taxon>
        <taxon>Alteromonas</taxon>
    </lineage>
</organism>
<evidence type="ECO:0000313" key="10">
    <source>
        <dbReference type="Proteomes" id="UP000470213"/>
    </source>
</evidence>
<keyword evidence="6" id="KW-0281">Fimbrium</keyword>
<name>A0A7X5LML9_9ALTE</name>
<keyword evidence="3" id="KW-1029">Fimbrium biogenesis</keyword>
<sequence>MLRIHSFAISLVLFMCIGFSAFADDLDIYLGSSNSAVTYNPNVLFIMDTSGSMGATDNTSQSRMLRVQNALKEALGSATNINAGLMRFSDYGGPILYPIQGIDEPVRPELITSIGASNHDAYEVNGVVNTNSDDVVLSSGTETVLAGLRFSELNIPQGATIESAYIRFTSERFNVAATELSIMGEASASSSVFSASSSNLSSRVRTQAQVTWATDNDFPASGEVVTTPDISSVIQEIVDLDQWCGGKDLSLLIEGVSSDSASNRLARAQDAGQGGAPQLVVTYDDSTATGCIAGEALYQVSSSRDNLEEDYRGYRNTGAELTFNSSYNSYIGIRFQNVNIPQGAQISEAYLAFTAYDTSRNNTSTMEIRGVASDDADDFYPAYRYHLRNLSKTSGITWSMPRFRRYSEYTSPDLSAIVKEVIDRPGWEPGNALAFVFSDFNNYRGAYSYNDVPSAAPRLIVKFNGSATPGATSTVREHLVSKVDELSASGYTPIVDTLYEAVNYYGGRNVDYGLTRGNYNVSNTVRRNTRVSHRSSYLGSDAVRPIGCTDDNLSDSDCINEYIPSGATYISPVGDLQCQTNNHIVLLSDGEANSNHSVTKIEALLNKSCSGSGGEKCGLDLVKDISKSETSSIDRRIITHTIGFAANTSANNFLNQLALQSGGGFYQADNSTDLLAAFNTILRSVKDINATFVSPGVAVNQLNRLTHRDELYFALFKPSEGAIWPGNLKRYRLSGDEVLDKNGLDAVDSVTGFFADNSHSYWSVLADGNDVREGGAASKMGVNRNMYVFDSAGTIARTANILHEDNNAITTTSLGIEDEADAEDLRTTLLKWARGIDVKDSDGDGDSSDVRLQMGDPIHSQPVIVNYSDTDSAIFVATNHGMLHSFDAQTGEENFAVMPASLLPNLHHFYQDISTFEHQYGLDGDMVLRTVGTSTYLYLGMRRGGRNYYVFDITQKTSPVLKFMIEGGSTGLEKLGQSWSRPTITKVRMGSQEKNVMIVGGGYDVAQDDKTVRSADSVGNAIFMFDADTGALLWSASNADADVNIASMNYSIPGRISVIDRDNDGYADHMYAGDMGGQLFRFDIFNGRSGSDFIKGARLADFGGDTAESNRRFFYGPDVTEVALGDDLYYGVAIGSGWRASPLDITVEDNFYMLKDEGVFTRTSDGEYSFMTTVDSSDLYNATDHALTSSEETTRSLAAAEFANKAGWHIALTTGGEKVLSSPLIIDYKVFFTTYVPAVSSTSACAPPTGNSRAYLVNMFNANAVSDLNNNGDLDSSDRFADLKQTGIAPETKILIEDIVSPVVCLGTECVSAVIKVDDDGEEQACTSAFACLAQNIYGKFERIQRGSWRTETERDE</sequence>
<dbReference type="InterPro" id="IPR008707">
    <property type="entry name" value="B-propeller_PilY1"/>
</dbReference>
<feature type="signal peptide" evidence="7">
    <location>
        <begin position="1"/>
        <end position="23"/>
    </location>
</feature>
<keyword evidence="7" id="KW-0732">Signal</keyword>
<evidence type="ECO:0000256" key="1">
    <source>
        <dbReference type="ARBA" id="ARBA00004561"/>
    </source>
</evidence>
<evidence type="ECO:0000256" key="3">
    <source>
        <dbReference type="ARBA" id="ARBA00022558"/>
    </source>
</evidence>
<evidence type="ECO:0000256" key="6">
    <source>
        <dbReference type="ARBA" id="ARBA00023263"/>
    </source>
</evidence>
<protein>
    <submittedName>
        <fullName evidence="9">Pilus assembly protein PilY</fullName>
    </submittedName>
</protein>
<dbReference type="EMBL" id="JAAAWN010000018">
    <property type="protein sequence ID" value="NDV92183.1"/>
    <property type="molecule type" value="Genomic_DNA"/>
</dbReference>
<accession>A0A7X5LML9</accession>
<dbReference type="Gene3D" id="2.130.10.10">
    <property type="entry name" value="YVTN repeat-like/Quinoprotein amine dehydrogenase"/>
    <property type="match status" value="1"/>
</dbReference>
<keyword evidence="10" id="KW-1185">Reference proteome</keyword>
<gene>
    <name evidence="9" type="ORF">GTH32_13460</name>
</gene>
<dbReference type="Gene3D" id="3.40.50.410">
    <property type="entry name" value="von Willebrand factor, type A domain"/>
    <property type="match status" value="2"/>
</dbReference>
<dbReference type="SUPFAM" id="SSF53300">
    <property type="entry name" value="vWA-like"/>
    <property type="match status" value="1"/>
</dbReference>
<dbReference type="InterPro" id="IPR036465">
    <property type="entry name" value="vWFA_dom_sf"/>
</dbReference>
<evidence type="ECO:0000259" key="8">
    <source>
        <dbReference type="Pfam" id="PF05567"/>
    </source>
</evidence>
<dbReference type="GO" id="GO:0046872">
    <property type="term" value="F:metal ion binding"/>
    <property type="evidence" value="ECO:0007669"/>
    <property type="project" value="UniProtKB-KW"/>
</dbReference>
<feature type="domain" description="PilY1 beta-propeller" evidence="8">
    <location>
        <begin position="872"/>
        <end position="1116"/>
    </location>
</feature>
<comment type="caution">
    <text evidence="9">The sequence shown here is derived from an EMBL/GenBank/DDBJ whole genome shotgun (WGS) entry which is preliminary data.</text>
</comment>
<comment type="subcellular location">
    <subcellularLocation>
        <location evidence="1">Fimbrium</location>
    </subcellularLocation>
</comment>
<dbReference type="Pfam" id="PF05567">
    <property type="entry name" value="T4P_PilY1"/>
    <property type="match status" value="1"/>
</dbReference>
<dbReference type="GO" id="GO:0009289">
    <property type="term" value="C:pilus"/>
    <property type="evidence" value="ECO:0007669"/>
    <property type="project" value="UniProtKB-SubCell"/>
</dbReference>
<evidence type="ECO:0000313" key="9">
    <source>
        <dbReference type="EMBL" id="NDV92183.1"/>
    </source>
</evidence>
<dbReference type="InterPro" id="IPR011047">
    <property type="entry name" value="Quinoprotein_ADH-like_sf"/>
</dbReference>
<evidence type="ECO:0000256" key="7">
    <source>
        <dbReference type="SAM" id="SignalP"/>
    </source>
</evidence>
<evidence type="ECO:0000256" key="4">
    <source>
        <dbReference type="ARBA" id="ARBA00022723"/>
    </source>
</evidence>
<evidence type="ECO:0000256" key="5">
    <source>
        <dbReference type="ARBA" id="ARBA00022837"/>
    </source>
</evidence>
<reference evidence="9 10" key="1">
    <citation type="submission" date="2020-01" db="EMBL/GenBank/DDBJ databases">
        <authorList>
            <person name="Chen J."/>
            <person name="Zhu S."/>
            <person name="Yang J."/>
        </authorList>
    </citation>
    <scope>NUCLEOTIDE SEQUENCE [LARGE SCALE GENOMIC DNA]</scope>
    <source>
        <strain evidence="9 10">345S023</strain>
    </source>
</reference>
<keyword evidence="5" id="KW-0106">Calcium</keyword>
<dbReference type="SUPFAM" id="SSF50998">
    <property type="entry name" value="Quinoprotein alcohol dehydrogenase-like"/>
    <property type="match status" value="1"/>
</dbReference>
<feature type="chain" id="PRO_5030989136" evidence="7">
    <location>
        <begin position="24"/>
        <end position="1357"/>
    </location>
</feature>
<comment type="similarity">
    <text evidence="2">Belongs to the PilY1 family.</text>
</comment>
<dbReference type="Proteomes" id="UP000470213">
    <property type="component" value="Unassembled WGS sequence"/>
</dbReference>
<evidence type="ECO:0000256" key="2">
    <source>
        <dbReference type="ARBA" id="ARBA00008387"/>
    </source>
</evidence>